<evidence type="ECO:0000256" key="2">
    <source>
        <dbReference type="ARBA" id="ARBA00022448"/>
    </source>
</evidence>
<evidence type="ECO:0000256" key="10">
    <source>
        <dbReference type="SAM" id="Phobius"/>
    </source>
</evidence>
<keyword evidence="5 10" id="KW-0812">Transmembrane</keyword>
<reference evidence="11" key="1">
    <citation type="journal article" date="2020" name="mSystems">
        <title>Genome- and Community-Level Interaction Insights into Carbon Utilization and Element Cycling Functions of Hydrothermarchaeota in Hydrothermal Sediment.</title>
        <authorList>
            <person name="Zhou Z."/>
            <person name="Liu Y."/>
            <person name="Xu W."/>
            <person name="Pan J."/>
            <person name="Luo Z.H."/>
            <person name="Li M."/>
        </authorList>
    </citation>
    <scope>NUCLEOTIDE SEQUENCE [LARGE SCALE GENOMIC DNA]</scope>
    <source>
        <strain evidence="11">HyVt-501</strain>
    </source>
</reference>
<feature type="transmembrane region" description="Helical" evidence="10">
    <location>
        <begin position="121"/>
        <end position="145"/>
    </location>
</feature>
<comment type="subcellular location">
    <subcellularLocation>
        <location evidence="1">Cell membrane</location>
        <topology evidence="1">Multi-pass membrane protein</topology>
    </subcellularLocation>
</comment>
<comment type="caution">
    <text evidence="11">The sequence shown here is derived from an EMBL/GenBank/DDBJ whole genome shotgun (WGS) entry which is preliminary data.</text>
</comment>
<keyword evidence="4" id="KW-0633">Potassium transport</keyword>
<dbReference type="PANTHER" id="PTHR32024">
    <property type="entry name" value="TRK SYSTEM POTASSIUM UPTAKE PROTEIN TRKG-RELATED"/>
    <property type="match status" value="1"/>
</dbReference>
<dbReference type="InterPro" id="IPR004772">
    <property type="entry name" value="TrkH"/>
</dbReference>
<dbReference type="AlphaFoldDB" id="A0A7C5Q439"/>
<dbReference type="InterPro" id="IPR003445">
    <property type="entry name" value="Cat_transpt"/>
</dbReference>
<accession>A0A7C5Q439</accession>
<feature type="transmembrane region" description="Helical" evidence="10">
    <location>
        <begin position="275"/>
        <end position="294"/>
    </location>
</feature>
<evidence type="ECO:0000256" key="7">
    <source>
        <dbReference type="ARBA" id="ARBA00022989"/>
    </source>
</evidence>
<feature type="transmembrane region" description="Helical" evidence="10">
    <location>
        <begin position="62"/>
        <end position="81"/>
    </location>
</feature>
<feature type="transmembrane region" description="Helical" evidence="10">
    <location>
        <begin position="396"/>
        <end position="414"/>
    </location>
</feature>
<evidence type="ECO:0008006" key="12">
    <source>
        <dbReference type="Google" id="ProtNLM"/>
    </source>
</evidence>
<keyword evidence="7 10" id="KW-1133">Transmembrane helix</keyword>
<dbReference type="NCBIfam" id="TIGR00933">
    <property type="entry name" value="2a38"/>
    <property type="match status" value="1"/>
</dbReference>
<evidence type="ECO:0000256" key="9">
    <source>
        <dbReference type="ARBA" id="ARBA00023136"/>
    </source>
</evidence>
<feature type="transmembrane region" description="Helical" evidence="10">
    <location>
        <begin position="236"/>
        <end position="255"/>
    </location>
</feature>
<evidence type="ECO:0000256" key="3">
    <source>
        <dbReference type="ARBA" id="ARBA00022475"/>
    </source>
</evidence>
<gene>
    <name evidence="11" type="ORF">ENJ61_03125</name>
</gene>
<dbReference type="Proteomes" id="UP000885792">
    <property type="component" value="Unassembled WGS sequence"/>
</dbReference>
<dbReference type="EMBL" id="DRNB01000116">
    <property type="protein sequence ID" value="HHJ63877.1"/>
    <property type="molecule type" value="Genomic_DNA"/>
</dbReference>
<dbReference type="PANTHER" id="PTHR32024:SF1">
    <property type="entry name" value="KTR SYSTEM POTASSIUM UPTAKE PROTEIN B"/>
    <property type="match status" value="1"/>
</dbReference>
<dbReference type="GO" id="GO:0015379">
    <property type="term" value="F:potassium:chloride symporter activity"/>
    <property type="evidence" value="ECO:0007669"/>
    <property type="project" value="InterPro"/>
</dbReference>
<organism evidence="11">
    <name type="scientific">Aquifex aeolicus</name>
    <dbReference type="NCBI Taxonomy" id="63363"/>
    <lineage>
        <taxon>Bacteria</taxon>
        <taxon>Pseudomonadati</taxon>
        <taxon>Aquificota</taxon>
        <taxon>Aquificia</taxon>
        <taxon>Aquificales</taxon>
        <taxon>Aquificaceae</taxon>
        <taxon>Aquifex</taxon>
    </lineage>
</organism>
<dbReference type="GO" id="GO:0005886">
    <property type="term" value="C:plasma membrane"/>
    <property type="evidence" value="ECO:0007669"/>
    <property type="project" value="UniProtKB-SubCell"/>
</dbReference>
<keyword evidence="2" id="KW-0813">Transport</keyword>
<keyword evidence="3" id="KW-1003">Cell membrane</keyword>
<proteinExistence type="predicted"/>
<evidence type="ECO:0000256" key="1">
    <source>
        <dbReference type="ARBA" id="ARBA00004651"/>
    </source>
</evidence>
<evidence type="ECO:0000256" key="6">
    <source>
        <dbReference type="ARBA" id="ARBA00022958"/>
    </source>
</evidence>
<protein>
    <recommendedName>
        <fullName evidence="12">Trk family potassium uptake protein</fullName>
    </recommendedName>
</protein>
<evidence type="ECO:0000256" key="8">
    <source>
        <dbReference type="ARBA" id="ARBA00023065"/>
    </source>
</evidence>
<keyword evidence="9 10" id="KW-0472">Membrane</keyword>
<feature type="non-terminal residue" evidence="11">
    <location>
        <position position="471"/>
    </location>
</feature>
<keyword evidence="6" id="KW-0630">Potassium</keyword>
<evidence type="ECO:0000256" key="5">
    <source>
        <dbReference type="ARBA" id="ARBA00022692"/>
    </source>
</evidence>
<feature type="transmembrane region" description="Helical" evidence="10">
    <location>
        <begin position="93"/>
        <end position="109"/>
    </location>
</feature>
<keyword evidence="8" id="KW-0406">Ion transport</keyword>
<sequence>MRFSLSSSSALLKRYSLSSSERSSSPTGTVSISKIREYTSFSLQRKIIIPGVKVAKLKPPQIILLSYVLLILTGTLLFLYTPATRREIDPIDAFFTATSAVTVTGLVVLDPGRDLNLWGQAILLMLIQTGGLGYMALTTFFLVVLGRRIGLRERLILAESLNYPGLYGLVRFLKRVVIFAVLAELTGFLLLLPPFLERFSTAEAVLLALFHAVSAFNNAGFSLFSDSLSGFRGDVYVSAVVMVLVVLGGVGFFVINELYLLARGRVRRLSTHTKLVLSVSGLLILGGWVALLMTEWGHDRGIWSLGWGKRLLTTLFLSVSSRTAGFSTVDLAELSESSLFLIMMLMFIGASPGGTGGGIKTTTFAVIVLSVISYIRGSGEVRVFERSIGNAQIHRAMVILSLSILYVSLTNLLIDRLEERDFLSTLFEVLSAFSTVGLSVGSGEGLSFSAQFGSTAKVLIALSMIVGRVGI</sequence>
<feature type="transmembrane region" description="Helical" evidence="10">
    <location>
        <begin position="357"/>
        <end position="375"/>
    </location>
</feature>
<dbReference type="Pfam" id="PF02386">
    <property type="entry name" value="TrkH"/>
    <property type="match status" value="1"/>
</dbReference>
<evidence type="ECO:0000313" key="11">
    <source>
        <dbReference type="EMBL" id="HHJ63877.1"/>
    </source>
</evidence>
<name>A0A7C5Q439_AQUAO</name>
<evidence type="ECO:0000256" key="4">
    <source>
        <dbReference type="ARBA" id="ARBA00022538"/>
    </source>
</evidence>
<feature type="transmembrane region" description="Helical" evidence="10">
    <location>
        <begin position="172"/>
        <end position="192"/>
    </location>
</feature>